<name>I0Z2C8_COCSC</name>
<comment type="caution">
    <text evidence="7">The sequence shown here is derived from an EMBL/GenBank/DDBJ whole genome shotgun (WGS) entry which is preliminary data.</text>
</comment>
<dbReference type="PANTHER" id="PTHR12128">
    <property type="entry name" value="DIHYDRODIPICOLINATE SYNTHASE"/>
    <property type="match status" value="1"/>
</dbReference>
<keyword evidence="2" id="KW-0704">Schiff base</keyword>
<dbReference type="AlphaFoldDB" id="I0Z2C8"/>
<feature type="binding site" evidence="5">
    <location>
        <position position="216"/>
    </location>
    <ligand>
        <name>pyruvate</name>
        <dbReference type="ChEBI" id="CHEBI:15361"/>
    </ligand>
</feature>
<dbReference type="SUPFAM" id="SSF51569">
    <property type="entry name" value="Aldolase"/>
    <property type="match status" value="1"/>
</dbReference>
<protein>
    <recommendedName>
        <fullName evidence="3">4-hydroxy-tetrahydrodipicolinate synthase</fullName>
        <shortName evidence="3">HTPA synthase</shortName>
        <ecNumber evidence="3">4.3.3.7</ecNumber>
    </recommendedName>
</protein>
<evidence type="ECO:0000313" key="8">
    <source>
        <dbReference type="Proteomes" id="UP000007264"/>
    </source>
</evidence>
<evidence type="ECO:0000313" key="7">
    <source>
        <dbReference type="EMBL" id="EIE24797.1"/>
    </source>
</evidence>
<evidence type="ECO:0000256" key="6">
    <source>
        <dbReference type="SAM" id="MobiDB-lite"/>
    </source>
</evidence>
<dbReference type="Gene3D" id="3.20.20.70">
    <property type="entry name" value="Aldolase class I"/>
    <property type="match status" value="1"/>
</dbReference>
<dbReference type="OrthoDB" id="191315at2759"/>
<dbReference type="UniPathway" id="UPA00034">
    <property type="reaction ID" value="UER00017"/>
</dbReference>
<evidence type="ECO:0000256" key="4">
    <source>
        <dbReference type="PIRSR" id="PIRSR001365-1"/>
    </source>
</evidence>
<feature type="region of interest" description="Disordered" evidence="6">
    <location>
        <begin position="291"/>
        <end position="310"/>
    </location>
</feature>
<organism evidence="7 8">
    <name type="scientific">Coccomyxa subellipsoidea (strain C-169)</name>
    <name type="common">Green microalga</name>
    <dbReference type="NCBI Taxonomy" id="574566"/>
    <lineage>
        <taxon>Eukaryota</taxon>
        <taxon>Viridiplantae</taxon>
        <taxon>Chlorophyta</taxon>
        <taxon>core chlorophytes</taxon>
        <taxon>Trebouxiophyceae</taxon>
        <taxon>Trebouxiophyceae incertae sedis</taxon>
        <taxon>Coccomyxaceae</taxon>
        <taxon>Coccomyxa</taxon>
        <taxon>Coccomyxa subellipsoidea</taxon>
    </lineage>
</organism>
<dbReference type="RefSeq" id="XP_005649341.1">
    <property type="nucleotide sequence ID" value="XM_005649284.1"/>
</dbReference>
<evidence type="ECO:0000256" key="2">
    <source>
        <dbReference type="ARBA" id="ARBA00023270"/>
    </source>
</evidence>
<feature type="binding site" evidence="5">
    <location>
        <position position="53"/>
    </location>
    <ligand>
        <name>pyruvate</name>
        <dbReference type="ChEBI" id="CHEBI:15361"/>
    </ligand>
</feature>
<dbReference type="InterPro" id="IPR013785">
    <property type="entry name" value="Aldolase_TIM"/>
</dbReference>
<keyword evidence="1 3" id="KW-0456">Lyase</keyword>
<accession>I0Z2C8</accession>
<dbReference type="PROSITE" id="PS00665">
    <property type="entry name" value="DHDPS_1"/>
    <property type="match status" value="1"/>
</dbReference>
<comment type="catalytic activity">
    <reaction evidence="3">
        <text>L-aspartate 4-semialdehyde + pyruvate = (2S,4S)-4-hydroxy-2,3,4,5-tetrahydrodipicolinate + H2O + H(+)</text>
        <dbReference type="Rhea" id="RHEA:34171"/>
        <dbReference type="ChEBI" id="CHEBI:15361"/>
        <dbReference type="ChEBI" id="CHEBI:15377"/>
        <dbReference type="ChEBI" id="CHEBI:15378"/>
        <dbReference type="ChEBI" id="CHEBI:67139"/>
        <dbReference type="ChEBI" id="CHEBI:537519"/>
        <dbReference type="EC" id="4.3.3.7"/>
    </reaction>
</comment>
<dbReference type="SMART" id="SM01130">
    <property type="entry name" value="DHDPS"/>
    <property type="match status" value="1"/>
</dbReference>
<dbReference type="CDD" id="cd00408">
    <property type="entry name" value="DHDPS-like"/>
    <property type="match status" value="1"/>
</dbReference>
<dbReference type="InterPro" id="IPR020624">
    <property type="entry name" value="Schiff_base-form_aldolases_CS"/>
</dbReference>
<dbReference type="GO" id="GO:0008840">
    <property type="term" value="F:4-hydroxy-tetrahydrodipicolinate synthase activity"/>
    <property type="evidence" value="ECO:0007669"/>
    <property type="project" value="UniProtKB-EC"/>
</dbReference>
<sequence>MSGKQHFKLEGLVVAIVTPFQPCNLRVDEDSFVKYLQYLWDAGVRSIIVNGTTGEFTSMTMEERMHITELARAHWPGIMVNNVSAASYQDALALLEHSQQPIAGAEAKVDAALLLPPYYFSAAPEEGLERWLRHVLEEAHQPVFLYNFPAHTGNMIGPALYARLAHDFPLLRGIKNTFDDVPMAQQFKYAMPDRQVFIGSDKMALEAAEAGLDGNVSSGGGSAIVSAMLATVDAAVKGDDESAESAFASVTSWHDQREGMGVLDIPAAKVALASTIEGFSATVRPPLLPASREQQQQLQDAMHRLNNSKS</sequence>
<feature type="compositionally biased region" description="Polar residues" evidence="6">
    <location>
        <begin position="292"/>
        <end position="310"/>
    </location>
</feature>
<dbReference type="KEGG" id="csl:COCSUDRAFT_53072"/>
<dbReference type="PRINTS" id="PR00146">
    <property type="entry name" value="DHPICSNTHASE"/>
</dbReference>
<feature type="active site" description="Schiff-base intermediate with substrate" evidence="4">
    <location>
        <position position="175"/>
    </location>
</feature>
<comment type="similarity">
    <text evidence="3">Belongs to the DapA family.</text>
</comment>
<dbReference type="InterPro" id="IPR002220">
    <property type="entry name" value="DapA-like"/>
</dbReference>
<dbReference type="EMBL" id="AGSI01000005">
    <property type="protein sequence ID" value="EIE24797.1"/>
    <property type="molecule type" value="Genomic_DNA"/>
</dbReference>
<feature type="active site" description="Proton donor/acceptor" evidence="4">
    <location>
        <position position="146"/>
    </location>
</feature>
<dbReference type="Proteomes" id="UP000007264">
    <property type="component" value="Unassembled WGS sequence"/>
</dbReference>
<dbReference type="PIRSF" id="PIRSF001365">
    <property type="entry name" value="DHDPS"/>
    <property type="match status" value="1"/>
</dbReference>
<proteinExistence type="inferred from homology"/>
<dbReference type="PANTHER" id="PTHR12128:SF67">
    <property type="entry name" value="BLR3884 PROTEIN"/>
    <property type="match status" value="1"/>
</dbReference>
<gene>
    <name evidence="7" type="ORF">COCSUDRAFT_53072</name>
</gene>
<evidence type="ECO:0000256" key="1">
    <source>
        <dbReference type="ARBA" id="ARBA00023239"/>
    </source>
</evidence>
<dbReference type="GeneID" id="17042798"/>
<keyword evidence="8" id="KW-1185">Reference proteome</keyword>
<dbReference type="Pfam" id="PF00701">
    <property type="entry name" value="DHDPS"/>
    <property type="match status" value="1"/>
</dbReference>
<reference evidence="7 8" key="1">
    <citation type="journal article" date="2012" name="Genome Biol.">
        <title>The genome of the polar eukaryotic microalga coccomyxa subellipsoidea reveals traits of cold adaptation.</title>
        <authorList>
            <person name="Blanc G."/>
            <person name="Agarkova I."/>
            <person name="Grimwood J."/>
            <person name="Kuo A."/>
            <person name="Brueggeman A."/>
            <person name="Dunigan D."/>
            <person name="Gurnon J."/>
            <person name="Ladunga I."/>
            <person name="Lindquist E."/>
            <person name="Lucas S."/>
            <person name="Pangilinan J."/>
            <person name="Proschold T."/>
            <person name="Salamov A."/>
            <person name="Schmutz J."/>
            <person name="Weeks D."/>
            <person name="Yamada T."/>
            <person name="Claverie J.M."/>
            <person name="Grigoriev I."/>
            <person name="Van Etten J."/>
            <person name="Lomsadze A."/>
            <person name="Borodovsky M."/>
        </authorList>
    </citation>
    <scope>NUCLEOTIDE SEQUENCE [LARGE SCALE GENOMIC DNA]</scope>
    <source>
        <strain evidence="7 8">C-169</strain>
    </source>
</reference>
<comment type="pathway">
    <text evidence="3">Amino-acid biosynthesis; L-lysine biosynthesis via DAP pathway; (S)-tetrahydrodipicolinate from L-aspartate: step 3/4.</text>
</comment>
<evidence type="ECO:0000256" key="5">
    <source>
        <dbReference type="PIRSR" id="PIRSR001365-2"/>
    </source>
</evidence>
<evidence type="ECO:0000256" key="3">
    <source>
        <dbReference type="PIRNR" id="PIRNR001365"/>
    </source>
</evidence>
<dbReference type="EC" id="4.3.3.7" evidence="3"/>
<dbReference type="GO" id="GO:0009089">
    <property type="term" value="P:lysine biosynthetic process via diaminopimelate"/>
    <property type="evidence" value="ECO:0007669"/>
    <property type="project" value="UniProtKB-UniPathway"/>
</dbReference>